<keyword evidence="3" id="KW-0732">Signal</keyword>
<dbReference type="AlphaFoldDB" id="A0AAN9TCY9"/>
<evidence type="ECO:0000256" key="2">
    <source>
        <dbReference type="SAM" id="Phobius"/>
    </source>
</evidence>
<feature type="region of interest" description="Disordered" evidence="1">
    <location>
        <begin position="135"/>
        <end position="164"/>
    </location>
</feature>
<comment type="caution">
    <text evidence="4">The sequence shown here is derived from an EMBL/GenBank/DDBJ whole genome shotgun (WGS) entry which is preliminary data.</text>
</comment>
<dbReference type="Proteomes" id="UP001367676">
    <property type="component" value="Unassembled WGS sequence"/>
</dbReference>
<keyword evidence="2" id="KW-1133">Transmembrane helix</keyword>
<organism evidence="4 5">
    <name type="scientific">Parthenolecanium corni</name>
    <dbReference type="NCBI Taxonomy" id="536013"/>
    <lineage>
        <taxon>Eukaryota</taxon>
        <taxon>Metazoa</taxon>
        <taxon>Ecdysozoa</taxon>
        <taxon>Arthropoda</taxon>
        <taxon>Hexapoda</taxon>
        <taxon>Insecta</taxon>
        <taxon>Pterygota</taxon>
        <taxon>Neoptera</taxon>
        <taxon>Paraneoptera</taxon>
        <taxon>Hemiptera</taxon>
        <taxon>Sternorrhyncha</taxon>
        <taxon>Coccoidea</taxon>
        <taxon>Coccidae</taxon>
        <taxon>Parthenolecanium</taxon>
    </lineage>
</organism>
<evidence type="ECO:0000256" key="1">
    <source>
        <dbReference type="SAM" id="MobiDB-lite"/>
    </source>
</evidence>
<evidence type="ECO:0000313" key="4">
    <source>
        <dbReference type="EMBL" id="KAK7583805.1"/>
    </source>
</evidence>
<feature type="compositionally biased region" description="Polar residues" evidence="1">
    <location>
        <begin position="154"/>
        <end position="164"/>
    </location>
</feature>
<feature type="transmembrane region" description="Helical" evidence="2">
    <location>
        <begin position="100"/>
        <end position="118"/>
    </location>
</feature>
<proteinExistence type="predicted"/>
<keyword evidence="5" id="KW-1185">Reference proteome</keyword>
<gene>
    <name evidence="4" type="ORF">V9T40_004768</name>
</gene>
<protein>
    <recommendedName>
        <fullName evidence="6">Membrane-associated protein</fullName>
    </recommendedName>
</protein>
<keyword evidence="2" id="KW-0472">Membrane</keyword>
<feature type="signal peptide" evidence="3">
    <location>
        <begin position="1"/>
        <end position="21"/>
    </location>
</feature>
<evidence type="ECO:0008006" key="6">
    <source>
        <dbReference type="Google" id="ProtNLM"/>
    </source>
</evidence>
<evidence type="ECO:0000256" key="3">
    <source>
        <dbReference type="SAM" id="SignalP"/>
    </source>
</evidence>
<keyword evidence="2" id="KW-0812">Transmembrane</keyword>
<name>A0AAN9TCY9_9HEMI</name>
<reference evidence="4 5" key="1">
    <citation type="submission" date="2024-03" db="EMBL/GenBank/DDBJ databases">
        <title>Adaptation during the transition from Ophiocordyceps entomopathogen to insect associate is accompanied by gene loss and intensified selection.</title>
        <authorList>
            <person name="Ward C.M."/>
            <person name="Onetto C.A."/>
            <person name="Borneman A.R."/>
        </authorList>
    </citation>
    <scope>NUCLEOTIDE SEQUENCE [LARGE SCALE GENOMIC DNA]</scope>
    <source>
        <strain evidence="4">AWRI1</strain>
        <tissue evidence="4">Single Adult Female</tissue>
    </source>
</reference>
<accession>A0AAN9TCY9</accession>
<feature type="chain" id="PRO_5042834369" description="Membrane-associated protein" evidence="3">
    <location>
        <begin position="22"/>
        <end position="164"/>
    </location>
</feature>
<dbReference type="EMBL" id="JBBCAQ010000032">
    <property type="protein sequence ID" value="KAK7583805.1"/>
    <property type="molecule type" value="Genomic_DNA"/>
</dbReference>
<evidence type="ECO:0000313" key="5">
    <source>
        <dbReference type="Proteomes" id="UP001367676"/>
    </source>
</evidence>
<sequence length="164" mass="17597">MLAFSLPIPAAAALIWTATVATVLLNGADGGAPLLAENNNDTSHQQPYAANYSSSEEAAAAMTKNWTATATAGGNLSRMMESGVEQSNCFYFCPTLTNMLVIGVVILLFTFVCAAIAYHQPREIWYVVDRSGEAQRVGGQPPMPPKMMGPSVPHQHQQMRLQSP</sequence>